<sequence length="75" mass="8479">MYTKHADKDGQNVCYHGFIADNDLINFATGGQFILQMIKIKRTKDECCALGREWGHDHAELCRVPRELTGSVVLV</sequence>
<evidence type="ECO:0000313" key="2">
    <source>
        <dbReference type="Proteomes" id="UP000007174"/>
    </source>
</evidence>
<dbReference type="AlphaFoldDB" id="H1VSL7"/>
<protein>
    <submittedName>
        <fullName evidence="1">Uncharacterized protein</fullName>
    </submittedName>
</protein>
<proteinExistence type="predicted"/>
<name>H1VSL7_COLHI</name>
<dbReference type="Proteomes" id="UP000007174">
    <property type="component" value="Unassembled WGS sequence"/>
</dbReference>
<dbReference type="HOGENOM" id="CLU_2670943_0_0_1"/>
<gene>
    <name evidence="1" type="ORF">CH063_12986</name>
</gene>
<evidence type="ECO:0000313" key="1">
    <source>
        <dbReference type="EMBL" id="CCF43225.1"/>
    </source>
</evidence>
<organism evidence="1 2">
    <name type="scientific">Colletotrichum higginsianum (strain IMI 349063)</name>
    <name type="common">Crucifer anthracnose fungus</name>
    <dbReference type="NCBI Taxonomy" id="759273"/>
    <lineage>
        <taxon>Eukaryota</taxon>
        <taxon>Fungi</taxon>
        <taxon>Dikarya</taxon>
        <taxon>Ascomycota</taxon>
        <taxon>Pezizomycotina</taxon>
        <taxon>Sordariomycetes</taxon>
        <taxon>Hypocreomycetidae</taxon>
        <taxon>Glomerellales</taxon>
        <taxon>Glomerellaceae</taxon>
        <taxon>Colletotrichum</taxon>
        <taxon>Colletotrichum destructivum species complex</taxon>
    </lineage>
</organism>
<accession>H1VSL7</accession>
<dbReference type="EMBL" id="CACQ02005938">
    <property type="protein sequence ID" value="CCF43225.1"/>
    <property type="molecule type" value="Genomic_DNA"/>
</dbReference>
<reference evidence="2" key="1">
    <citation type="journal article" date="2012" name="Nat. Genet.">
        <title>Lifestyle transitions in plant pathogenic Colletotrichum fungi deciphered by genome and transcriptome analyses.</title>
        <authorList>
            <person name="O'Connell R.J."/>
            <person name="Thon M.R."/>
            <person name="Hacquard S."/>
            <person name="Amyotte S.G."/>
            <person name="Kleemann J."/>
            <person name="Torres M.F."/>
            <person name="Damm U."/>
            <person name="Buiate E.A."/>
            <person name="Epstein L."/>
            <person name="Alkan N."/>
            <person name="Altmueller J."/>
            <person name="Alvarado-Balderrama L."/>
            <person name="Bauser C.A."/>
            <person name="Becker C."/>
            <person name="Birren B.W."/>
            <person name="Chen Z."/>
            <person name="Choi J."/>
            <person name="Crouch J.A."/>
            <person name="Duvick J.P."/>
            <person name="Farman M.A."/>
            <person name="Gan P."/>
            <person name="Heiman D."/>
            <person name="Henrissat B."/>
            <person name="Howard R.J."/>
            <person name="Kabbage M."/>
            <person name="Koch C."/>
            <person name="Kracher B."/>
            <person name="Kubo Y."/>
            <person name="Law A.D."/>
            <person name="Lebrun M.-H."/>
            <person name="Lee Y.-H."/>
            <person name="Miyara I."/>
            <person name="Moore N."/>
            <person name="Neumann U."/>
            <person name="Nordstroem K."/>
            <person name="Panaccione D.G."/>
            <person name="Panstruga R."/>
            <person name="Place M."/>
            <person name="Proctor R.H."/>
            <person name="Prusky D."/>
            <person name="Rech G."/>
            <person name="Reinhardt R."/>
            <person name="Rollins J.A."/>
            <person name="Rounsley S."/>
            <person name="Schardl C.L."/>
            <person name="Schwartz D.C."/>
            <person name="Shenoy N."/>
            <person name="Shirasu K."/>
            <person name="Sikhakolli U.R."/>
            <person name="Stueber K."/>
            <person name="Sukno S.A."/>
            <person name="Sweigard J.A."/>
            <person name="Takano Y."/>
            <person name="Takahara H."/>
            <person name="Trail F."/>
            <person name="van der Does H.C."/>
            <person name="Voll L.M."/>
            <person name="Will I."/>
            <person name="Young S."/>
            <person name="Zeng Q."/>
            <person name="Zhang J."/>
            <person name="Zhou S."/>
            <person name="Dickman M.B."/>
            <person name="Schulze-Lefert P."/>
            <person name="Ver Loren van Themaat E."/>
            <person name="Ma L.-J."/>
            <person name="Vaillancourt L.J."/>
        </authorList>
    </citation>
    <scope>NUCLEOTIDE SEQUENCE [LARGE SCALE GENOMIC DNA]</scope>
    <source>
        <strain evidence="2">IMI 349063</strain>
    </source>
</reference>